<protein>
    <submittedName>
        <fullName evidence="2">Uncharacterized protein</fullName>
    </submittedName>
</protein>
<feature type="compositionally biased region" description="Basic and acidic residues" evidence="1">
    <location>
        <begin position="498"/>
        <end position="517"/>
    </location>
</feature>
<reference evidence="2 3" key="1">
    <citation type="journal article" date="2021" name="Commun. Biol.">
        <title>The genome of Shorea leprosula (Dipterocarpaceae) highlights the ecological relevance of drought in aseasonal tropical rainforests.</title>
        <authorList>
            <person name="Ng K.K.S."/>
            <person name="Kobayashi M.J."/>
            <person name="Fawcett J.A."/>
            <person name="Hatakeyama M."/>
            <person name="Paape T."/>
            <person name="Ng C.H."/>
            <person name="Ang C.C."/>
            <person name="Tnah L.H."/>
            <person name="Lee C.T."/>
            <person name="Nishiyama T."/>
            <person name="Sese J."/>
            <person name="O'Brien M.J."/>
            <person name="Copetti D."/>
            <person name="Mohd Noor M.I."/>
            <person name="Ong R.C."/>
            <person name="Putra M."/>
            <person name="Sireger I.Z."/>
            <person name="Indrioko S."/>
            <person name="Kosugi Y."/>
            <person name="Izuno A."/>
            <person name="Isagi Y."/>
            <person name="Lee S.L."/>
            <person name="Shimizu K.K."/>
        </authorList>
    </citation>
    <scope>NUCLEOTIDE SEQUENCE [LARGE SCALE GENOMIC DNA]</scope>
    <source>
        <strain evidence="2">214</strain>
    </source>
</reference>
<dbReference type="AlphaFoldDB" id="A0AAV5I9K8"/>
<comment type="caution">
    <text evidence="2">The sequence shown here is derived from an EMBL/GenBank/DDBJ whole genome shotgun (WGS) entry which is preliminary data.</text>
</comment>
<evidence type="ECO:0000313" key="3">
    <source>
        <dbReference type="Proteomes" id="UP001054252"/>
    </source>
</evidence>
<gene>
    <name evidence="2" type="ORF">SLEP1_g10894</name>
</gene>
<keyword evidence="3" id="KW-1185">Reference proteome</keyword>
<feature type="region of interest" description="Disordered" evidence="1">
    <location>
        <begin position="496"/>
        <end position="548"/>
    </location>
</feature>
<organism evidence="2 3">
    <name type="scientific">Rubroshorea leprosula</name>
    <dbReference type="NCBI Taxonomy" id="152421"/>
    <lineage>
        <taxon>Eukaryota</taxon>
        <taxon>Viridiplantae</taxon>
        <taxon>Streptophyta</taxon>
        <taxon>Embryophyta</taxon>
        <taxon>Tracheophyta</taxon>
        <taxon>Spermatophyta</taxon>
        <taxon>Magnoliopsida</taxon>
        <taxon>eudicotyledons</taxon>
        <taxon>Gunneridae</taxon>
        <taxon>Pentapetalae</taxon>
        <taxon>rosids</taxon>
        <taxon>malvids</taxon>
        <taxon>Malvales</taxon>
        <taxon>Dipterocarpaceae</taxon>
        <taxon>Rubroshorea</taxon>
    </lineage>
</organism>
<feature type="compositionally biased region" description="Pro residues" evidence="1">
    <location>
        <begin position="539"/>
        <end position="548"/>
    </location>
</feature>
<sequence>MFFGDSDSSKEFDSPFTLFDLDLSPLKEVRSRSESDIEHELEFIKDPDYIPPLTPCSESYETEDMSLEETLTIGGSEEVKMVEEVSIRTVLFGSEKTMEEVGGEEGVEGKGVPSNILEVKGVCERCYDVEVDIVFEVMGYETEWPTSDSLVYLVETYDLPLQVEGKGVPSNILEVKGVCERVGVRKRKAGTILLPECPIRTRGTCLVLGHHPSRNRRKNSFLLMILSGGGGMPKWDAEVEFLSTWKAKKVNQNKYSLNEDEEEEVKKLVREEDDFIYIMYLTSLDVVEAVELYEVNSLKMDKFLAVVGGMAIPKKSKTSAATVATSQGGEDVGPAQKRMKVEEQECRGDKVVDFILRPPPIQLNLELRDVGVITHSKGKSLVPTPSQQGSLFDTKSMITVKRFINSTFPEVDCRRAQEEVLGHSGVGIVKHILKEFFETLKERNILVKEKEELGKKKEEVEKDLAKLPTVILAFSDCRKKVKAQHPKLDVIGITFGEQEGRVDEDGEKGEPKARSAEVEGAEVAENELEQEIDQHPPPEVDQPPPPTQ</sequence>
<accession>A0AAV5I9K8</accession>
<proteinExistence type="predicted"/>
<dbReference type="Proteomes" id="UP001054252">
    <property type="component" value="Unassembled WGS sequence"/>
</dbReference>
<name>A0AAV5I9K8_9ROSI</name>
<dbReference type="EMBL" id="BPVZ01000012">
    <property type="protein sequence ID" value="GKU97808.1"/>
    <property type="molecule type" value="Genomic_DNA"/>
</dbReference>
<evidence type="ECO:0000256" key="1">
    <source>
        <dbReference type="SAM" id="MobiDB-lite"/>
    </source>
</evidence>
<evidence type="ECO:0000313" key="2">
    <source>
        <dbReference type="EMBL" id="GKU97808.1"/>
    </source>
</evidence>
<feature type="compositionally biased region" description="Acidic residues" evidence="1">
    <location>
        <begin position="519"/>
        <end position="531"/>
    </location>
</feature>